<reference evidence="2 3" key="1">
    <citation type="journal article" date="2019" name="Genome Biol. Evol.">
        <title>Insights into the evolution of the New World diploid cottons (Gossypium, subgenus Houzingenia) based on genome sequencing.</title>
        <authorList>
            <person name="Grover C.E."/>
            <person name="Arick M.A. 2nd"/>
            <person name="Thrash A."/>
            <person name="Conover J.L."/>
            <person name="Sanders W.S."/>
            <person name="Peterson D.G."/>
            <person name="Frelichowski J.E."/>
            <person name="Scheffler J.A."/>
            <person name="Scheffler B.E."/>
            <person name="Wendel J.F."/>
        </authorList>
    </citation>
    <scope>NUCLEOTIDE SEQUENCE [LARGE SCALE GENOMIC DNA]</scope>
    <source>
        <strain evidence="2">8</strain>
        <tissue evidence="2">Leaf</tissue>
    </source>
</reference>
<evidence type="ECO:0000313" key="3">
    <source>
        <dbReference type="Proteomes" id="UP000593568"/>
    </source>
</evidence>
<name>A0A7J9FPF5_9ROSI</name>
<dbReference type="EMBL" id="JABEZW010224616">
    <property type="protein sequence ID" value="MBA0786824.1"/>
    <property type="molecule type" value="Genomic_DNA"/>
</dbReference>
<keyword evidence="3" id="KW-1185">Reference proteome</keyword>
<dbReference type="AlphaFoldDB" id="A0A7J9FPF5"/>
<dbReference type="Proteomes" id="UP000593568">
    <property type="component" value="Unassembled WGS sequence"/>
</dbReference>
<comment type="caution">
    <text evidence="2">The sequence shown here is derived from an EMBL/GenBank/DDBJ whole genome shotgun (WGS) entry which is preliminary data.</text>
</comment>
<proteinExistence type="predicted"/>
<gene>
    <name evidence="2" type="ORF">Gotri_006836</name>
</gene>
<feature type="region of interest" description="Disordered" evidence="1">
    <location>
        <begin position="57"/>
        <end position="110"/>
    </location>
</feature>
<evidence type="ECO:0000256" key="1">
    <source>
        <dbReference type="SAM" id="MobiDB-lite"/>
    </source>
</evidence>
<evidence type="ECO:0000313" key="2">
    <source>
        <dbReference type="EMBL" id="MBA0786824.1"/>
    </source>
</evidence>
<protein>
    <submittedName>
        <fullName evidence="2">Uncharacterized protein</fullName>
    </submittedName>
</protein>
<accession>A0A7J9FPF5</accession>
<organism evidence="2 3">
    <name type="scientific">Gossypium trilobum</name>
    <dbReference type="NCBI Taxonomy" id="34281"/>
    <lineage>
        <taxon>Eukaryota</taxon>
        <taxon>Viridiplantae</taxon>
        <taxon>Streptophyta</taxon>
        <taxon>Embryophyta</taxon>
        <taxon>Tracheophyta</taxon>
        <taxon>Spermatophyta</taxon>
        <taxon>Magnoliopsida</taxon>
        <taxon>eudicotyledons</taxon>
        <taxon>Gunneridae</taxon>
        <taxon>Pentapetalae</taxon>
        <taxon>rosids</taxon>
        <taxon>malvids</taxon>
        <taxon>Malvales</taxon>
        <taxon>Malvaceae</taxon>
        <taxon>Malvoideae</taxon>
        <taxon>Gossypium</taxon>
    </lineage>
</organism>
<feature type="compositionally biased region" description="Polar residues" evidence="1">
    <location>
        <begin position="100"/>
        <end position="110"/>
    </location>
</feature>
<feature type="compositionally biased region" description="Acidic residues" evidence="1">
    <location>
        <begin position="71"/>
        <end position="84"/>
    </location>
</feature>
<sequence length="110" mass="13177">MTSKEKEIIPVVQEFYTSLRDQEARRPYEAIWETILVRGKEVPVTPRYAEMYKWPEGWDLLSPPSDNTMQIDEEEERSEDEEEKEEKATEQDFQEEDNNYEATFQPQHST</sequence>